<dbReference type="InterPro" id="IPR021457">
    <property type="entry name" value="DUF3108"/>
</dbReference>
<evidence type="ECO:0000313" key="3">
    <source>
        <dbReference type="Proteomes" id="UP001569428"/>
    </source>
</evidence>
<dbReference type="EMBL" id="JBGMEK010000055">
    <property type="protein sequence ID" value="MFA0812811.1"/>
    <property type="molecule type" value="Genomic_DNA"/>
</dbReference>
<sequence>MRLLVSSLFLFLFTGQSLASQLEPFKATYTARFNGISVTATRELTGQEGNWRLDFSTNTLFAYIKEYSRFTDRDGSITPYHYEYRRKGLGRDRGTVLNFEPEKGLVLNVSNPDRDMKDVPPHILDKVSYQIQLALDVASGKEDLQYQIADGKKIRNYTFAREGTETLDTPMGEIETIKVRRVRDADSARETTVWVAPQWNYALVKLVQREENGKKYQITLTKLSINGKSVSAGQ</sequence>
<feature type="signal peptide" evidence="1">
    <location>
        <begin position="1"/>
        <end position="19"/>
    </location>
</feature>
<keyword evidence="3" id="KW-1185">Reference proteome</keyword>
<keyword evidence="1" id="KW-0732">Signal</keyword>
<comment type="caution">
    <text evidence="2">The sequence shown here is derived from an EMBL/GenBank/DDBJ whole genome shotgun (WGS) entry which is preliminary data.</text>
</comment>
<evidence type="ECO:0000313" key="2">
    <source>
        <dbReference type="EMBL" id="MFA0812811.1"/>
    </source>
</evidence>
<proteinExistence type="predicted"/>
<organism evidence="2 3">
    <name type="scientific">Microbulbifer epialgicus</name>
    <dbReference type="NCBI Taxonomy" id="393907"/>
    <lineage>
        <taxon>Bacteria</taxon>
        <taxon>Pseudomonadati</taxon>
        <taxon>Pseudomonadota</taxon>
        <taxon>Gammaproteobacteria</taxon>
        <taxon>Cellvibrionales</taxon>
        <taxon>Microbulbiferaceae</taxon>
        <taxon>Microbulbifer</taxon>
    </lineage>
</organism>
<protein>
    <submittedName>
        <fullName evidence="2">DUF3108 domain-containing protein</fullName>
    </submittedName>
</protein>
<accession>A0ABV4P3V7</accession>
<dbReference type="Pfam" id="PF11306">
    <property type="entry name" value="DUF3108"/>
    <property type="match status" value="1"/>
</dbReference>
<evidence type="ECO:0000256" key="1">
    <source>
        <dbReference type="SAM" id="SignalP"/>
    </source>
</evidence>
<dbReference type="Proteomes" id="UP001569428">
    <property type="component" value="Unassembled WGS sequence"/>
</dbReference>
<dbReference type="RefSeq" id="WP_371840537.1">
    <property type="nucleotide sequence ID" value="NZ_JBGMEK010000055.1"/>
</dbReference>
<name>A0ABV4P3V7_9GAMM</name>
<feature type="chain" id="PRO_5046161738" evidence="1">
    <location>
        <begin position="20"/>
        <end position="234"/>
    </location>
</feature>
<reference evidence="2 3" key="1">
    <citation type="submission" date="2024-08" db="EMBL/GenBank/DDBJ databases">
        <authorList>
            <person name="Ishaq N."/>
        </authorList>
    </citation>
    <scope>NUCLEOTIDE SEQUENCE [LARGE SCALE GENOMIC DNA]</scope>
    <source>
        <strain evidence="2 3">DSM 18651</strain>
    </source>
</reference>
<gene>
    <name evidence="2" type="ORF">ACCI49_18005</name>
</gene>